<accession>A0ABU1WKQ5</accession>
<evidence type="ECO:0000256" key="5">
    <source>
        <dbReference type="SAM" id="Phobius"/>
    </source>
</evidence>
<dbReference type="Pfam" id="PF13564">
    <property type="entry name" value="DoxX_2"/>
    <property type="match status" value="1"/>
</dbReference>
<feature type="transmembrane region" description="Helical" evidence="5">
    <location>
        <begin position="67"/>
        <end position="86"/>
    </location>
</feature>
<evidence type="ECO:0000256" key="1">
    <source>
        <dbReference type="ARBA" id="ARBA00004141"/>
    </source>
</evidence>
<evidence type="ECO:0000256" key="4">
    <source>
        <dbReference type="ARBA" id="ARBA00023136"/>
    </source>
</evidence>
<organism evidence="6 7">
    <name type="scientific">Hydrogenophaga palleronii</name>
    <dbReference type="NCBI Taxonomy" id="65655"/>
    <lineage>
        <taxon>Bacteria</taxon>
        <taxon>Pseudomonadati</taxon>
        <taxon>Pseudomonadota</taxon>
        <taxon>Betaproteobacteria</taxon>
        <taxon>Burkholderiales</taxon>
        <taxon>Comamonadaceae</taxon>
        <taxon>Hydrogenophaga</taxon>
    </lineage>
</organism>
<comment type="subcellular location">
    <subcellularLocation>
        <location evidence="1">Membrane</location>
        <topology evidence="1">Multi-pass membrane protein</topology>
    </subcellularLocation>
</comment>
<evidence type="ECO:0000313" key="6">
    <source>
        <dbReference type="EMBL" id="MDR7149877.1"/>
    </source>
</evidence>
<evidence type="ECO:0000256" key="2">
    <source>
        <dbReference type="ARBA" id="ARBA00022692"/>
    </source>
</evidence>
<dbReference type="EMBL" id="JAVDWU010000003">
    <property type="protein sequence ID" value="MDR7149877.1"/>
    <property type="molecule type" value="Genomic_DNA"/>
</dbReference>
<sequence>MNALLWVLQVLLALHTAAGAVWKFFNPVQTVPSLQLIPNGVWQGLGVFELFLGLALVLPALYRPAALLAPLAAICIAAVMLLYCALHLYSGDPNHGQLIYWLVVASVCAFVAYGRLALKPLQSKNA</sequence>
<feature type="transmembrane region" description="Helical" evidence="5">
    <location>
        <begin position="98"/>
        <end position="118"/>
    </location>
</feature>
<keyword evidence="3 5" id="KW-1133">Transmembrane helix</keyword>
<feature type="transmembrane region" description="Helical" evidence="5">
    <location>
        <begin position="43"/>
        <end position="62"/>
    </location>
</feature>
<evidence type="ECO:0000313" key="7">
    <source>
        <dbReference type="Proteomes" id="UP001265700"/>
    </source>
</evidence>
<keyword evidence="2 5" id="KW-0812">Transmembrane</keyword>
<proteinExistence type="predicted"/>
<dbReference type="RefSeq" id="WP_310314636.1">
    <property type="nucleotide sequence ID" value="NZ_JAVDWU010000003.1"/>
</dbReference>
<reference evidence="6 7" key="1">
    <citation type="submission" date="2023-07" db="EMBL/GenBank/DDBJ databases">
        <title>Sorghum-associated microbial communities from plants grown in Nebraska, USA.</title>
        <authorList>
            <person name="Schachtman D."/>
        </authorList>
    </citation>
    <scope>NUCLEOTIDE SEQUENCE [LARGE SCALE GENOMIC DNA]</scope>
    <source>
        <strain evidence="6 7">4249</strain>
    </source>
</reference>
<comment type="caution">
    <text evidence="6">The sequence shown here is derived from an EMBL/GenBank/DDBJ whole genome shotgun (WGS) entry which is preliminary data.</text>
</comment>
<gene>
    <name evidence="6" type="ORF">J2W49_001832</name>
</gene>
<evidence type="ECO:0000256" key="3">
    <source>
        <dbReference type="ARBA" id="ARBA00022989"/>
    </source>
</evidence>
<protein>
    <submittedName>
        <fullName evidence="6">Membrane protein YphA (DoxX/SURF4 family)</fullName>
    </submittedName>
</protein>
<dbReference type="InterPro" id="IPR032808">
    <property type="entry name" value="DoxX"/>
</dbReference>
<dbReference type="Proteomes" id="UP001265700">
    <property type="component" value="Unassembled WGS sequence"/>
</dbReference>
<keyword evidence="4 5" id="KW-0472">Membrane</keyword>
<keyword evidence="7" id="KW-1185">Reference proteome</keyword>
<name>A0ABU1WKQ5_9BURK</name>